<evidence type="ECO:0000256" key="1">
    <source>
        <dbReference type="ARBA" id="ARBA00022741"/>
    </source>
</evidence>
<dbReference type="GO" id="GO:0005743">
    <property type="term" value="C:mitochondrial inner membrane"/>
    <property type="evidence" value="ECO:0007669"/>
    <property type="project" value="UniProtKB-SubCell"/>
</dbReference>
<dbReference type="PIRSF" id="PIRSF006230">
    <property type="entry name" value="MG442"/>
    <property type="match status" value="1"/>
</dbReference>
<protein>
    <recommendedName>
        <fullName evidence="4">Mitochondrial GTPase 1</fullName>
    </recommendedName>
</protein>
<evidence type="ECO:0000256" key="4">
    <source>
        <dbReference type="PIRNR" id="PIRNR006230"/>
    </source>
</evidence>
<dbReference type="GO" id="GO:0005525">
    <property type="term" value="F:GTP binding"/>
    <property type="evidence" value="ECO:0007669"/>
    <property type="project" value="UniProtKB-KW"/>
</dbReference>
<evidence type="ECO:0000313" key="8">
    <source>
        <dbReference type="Proteomes" id="UP000759131"/>
    </source>
</evidence>
<name>A0A7R9Q1D1_9ACAR</name>
<evidence type="ECO:0000256" key="3">
    <source>
        <dbReference type="ARBA" id="ARBA00045284"/>
    </source>
</evidence>
<keyword evidence="2 4" id="KW-0342">GTP-binding</keyword>
<dbReference type="PANTHER" id="PTHR45782">
    <property type="entry name" value="MITOCHONDRIAL RIBOSOME-ASSOCIATED GTPASE 1"/>
    <property type="match status" value="1"/>
</dbReference>
<accession>A0A7R9Q1D1</accession>
<evidence type="ECO:0000313" key="7">
    <source>
        <dbReference type="EMBL" id="CAD7627741.1"/>
    </source>
</evidence>
<dbReference type="EMBL" id="CAJPIZ010005008">
    <property type="protein sequence ID" value="CAG2108171.1"/>
    <property type="molecule type" value="Genomic_DNA"/>
</dbReference>
<dbReference type="Pfam" id="PF01926">
    <property type="entry name" value="MMR_HSR1"/>
    <property type="match status" value="1"/>
</dbReference>
<dbReference type="EMBL" id="OC859583">
    <property type="protein sequence ID" value="CAD7627741.1"/>
    <property type="molecule type" value="Genomic_DNA"/>
</dbReference>
<dbReference type="Gene3D" id="3.40.50.300">
    <property type="entry name" value="P-loop containing nucleotide triphosphate hydrolases"/>
    <property type="match status" value="1"/>
</dbReference>
<keyword evidence="1 4" id="KW-0547">Nucleotide-binding</keyword>
<dbReference type="OrthoDB" id="269151at2759"/>
<evidence type="ECO:0000256" key="2">
    <source>
        <dbReference type="ARBA" id="ARBA00023134"/>
    </source>
</evidence>
<keyword evidence="4" id="KW-0496">Mitochondrion</keyword>
<dbReference type="SUPFAM" id="SSF52540">
    <property type="entry name" value="P-loop containing nucleoside triphosphate hydrolases"/>
    <property type="match status" value="1"/>
</dbReference>
<dbReference type="AlphaFoldDB" id="A0A7R9Q1D1"/>
<dbReference type="InterPro" id="IPR027417">
    <property type="entry name" value="P-loop_NTPase"/>
</dbReference>
<comment type="subcellular location">
    <subcellularLocation>
        <location evidence="4">Mitochondrion inner membrane</location>
        <topology evidence="4">Peripheral membrane protein</topology>
    </subcellularLocation>
</comment>
<dbReference type="InterPro" id="IPR023179">
    <property type="entry name" value="GTP-bd_ortho_bundle_sf"/>
</dbReference>
<evidence type="ECO:0000259" key="6">
    <source>
        <dbReference type="Pfam" id="PF01926"/>
    </source>
</evidence>
<comment type="function">
    <text evidence="3 4">Plays a role in the regulation of the mitochondrial ribosome assembly and of translational activity. Displays mitochondrial GTPase activity.</text>
</comment>
<evidence type="ECO:0000256" key="5">
    <source>
        <dbReference type="PIRSR" id="PIRSR006230-1"/>
    </source>
</evidence>
<dbReference type="Gene3D" id="1.10.1580.10">
    <property type="match status" value="1"/>
</dbReference>
<sequence>MCAARGVSVRARFELSAKLEKWYPRHMNRGYREMMQTLRKVDCIVEVHDSRIPLSGRNTHFIRSLSSLKPHVIVMNKSDLMDIRYQNKIKERLESDDSNSRCIFVNSLDPSAKSNGFSAILPLTINLVRNSNRFNREDFNGYNLMIIGIPNVGKSTIINKLRNINLKASGKATTVGAIAGVTRSVLERIKINANPPVYLYDTPGVLEPKVDKGLEATMRCALCGTLSHQLISYEITADYLLYWLNRRNNYVYVDFLGLDGPSDNIKEVLIKGSVYFNNFIDYKSQESGELIRRPDMEKTAKELIIAFRKGLLGRVVLDDDLFS</sequence>
<feature type="domain" description="G" evidence="6">
    <location>
        <begin position="144"/>
        <end position="219"/>
    </location>
</feature>
<reference evidence="7" key="1">
    <citation type="submission" date="2020-11" db="EMBL/GenBank/DDBJ databases">
        <authorList>
            <person name="Tran Van P."/>
        </authorList>
    </citation>
    <scope>NUCLEOTIDE SEQUENCE</scope>
</reference>
<comment type="similarity">
    <text evidence="4">Belongs to the TRAFAC class YlqF/YawG GTPase family. MTG1 subfamily.</text>
</comment>
<proteinExistence type="inferred from homology"/>
<dbReference type="InterPro" id="IPR016478">
    <property type="entry name" value="GTPase_MTG1"/>
</dbReference>
<feature type="binding site" evidence="5">
    <location>
        <begin position="106"/>
        <end position="107"/>
    </location>
    <ligand>
        <name>GTP</name>
        <dbReference type="ChEBI" id="CHEBI:37565"/>
    </ligand>
</feature>
<dbReference type="InterPro" id="IPR006073">
    <property type="entry name" value="GTP-bd"/>
</dbReference>
<dbReference type="CDD" id="cd01856">
    <property type="entry name" value="YlqF"/>
    <property type="match status" value="1"/>
</dbReference>
<organism evidence="7">
    <name type="scientific">Medioppia subpectinata</name>
    <dbReference type="NCBI Taxonomy" id="1979941"/>
    <lineage>
        <taxon>Eukaryota</taxon>
        <taxon>Metazoa</taxon>
        <taxon>Ecdysozoa</taxon>
        <taxon>Arthropoda</taxon>
        <taxon>Chelicerata</taxon>
        <taxon>Arachnida</taxon>
        <taxon>Acari</taxon>
        <taxon>Acariformes</taxon>
        <taxon>Sarcoptiformes</taxon>
        <taxon>Oribatida</taxon>
        <taxon>Brachypylina</taxon>
        <taxon>Oppioidea</taxon>
        <taxon>Oppiidae</taxon>
        <taxon>Medioppia</taxon>
    </lineage>
</organism>
<gene>
    <name evidence="7" type="ORF">OSB1V03_LOCUS8166</name>
</gene>
<dbReference type="PANTHER" id="PTHR45782:SF4">
    <property type="entry name" value="MITOCHONDRIAL RIBOSOME-ASSOCIATED GTPASE 1"/>
    <property type="match status" value="1"/>
</dbReference>
<feature type="binding site" evidence="5">
    <location>
        <begin position="151"/>
        <end position="156"/>
    </location>
    <ligand>
        <name>GTP</name>
        <dbReference type="ChEBI" id="CHEBI:37565"/>
    </ligand>
</feature>
<dbReference type="GO" id="GO:0003924">
    <property type="term" value="F:GTPase activity"/>
    <property type="evidence" value="ECO:0007669"/>
    <property type="project" value="TreeGrafter"/>
</dbReference>
<keyword evidence="8" id="KW-1185">Reference proteome</keyword>
<feature type="binding site" evidence="5">
    <location>
        <begin position="76"/>
        <end position="79"/>
    </location>
    <ligand>
        <name>GTP</name>
        <dbReference type="ChEBI" id="CHEBI:37565"/>
    </ligand>
</feature>
<feature type="binding site" evidence="5">
    <location>
        <position position="204"/>
    </location>
    <ligand>
        <name>GTP</name>
        <dbReference type="ChEBI" id="CHEBI:37565"/>
    </ligand>
</feature>
<dbReference type="Proteomes" id="UP000759131">
    <property type="component" value="Unassembled WGS sequence"/>
</dbReference>
<dbReference type="GO" id="GO:0032543">
    <property type="term" value="P:mitochondrial translation"/>
    <property type="evidence" value="ECO:0007669"/>
    <property type="project" value="TreeGrafter"/>
</dbReference>